<feature type="region of interest" description="Disordered" evidence="1">
    <location>
        <begin position="30"/>
        <end position="72"/>
    </location>
</feature>
<dbReference type="PANTHER" id="PTHR34035">
    <property type="entry name" value="TESTIS-EXPRESSED PROTEIN 47"/>
    <property type="match status" value="1"/>
</dbReference>
<feature type="signal peptide" evidence="2">
    <location>
        <begin position="1"/>
        <end position="23"/>
    </location>
</feature>
<feature type="compositionally biased region" description="Low complexity" evidence="1">
    <location>
        <begin position="172"/>
        <end position="187"/>
    </location>
</feature>
<evidence type="ECO:0000313" key="3">
    <source>
        <dbReference type="EMBL" id="KAG2432968.1"/>
    </source>
</evidence>
<evidence type="ECO:0000256" key="1">
    <source>
        <dbReference type="SAM" id="MobiDB-lite"/>
    </source>
</evidence>
<sequence length="613" mass="61097">MWLVGCVLAAMVGFNLLRSLVLAWVSRQPRSSSSTTGLSSGSSRSTGNGGSSYSPQQQQPQRSQQKPQQGVTVDVELETAGSGLAAAEERANAERAASGAAAGPGPGSSSSGGSAAAAAASFSPGVEGGNGEVQPLVQMASYQLRERGRQGTSNLGRVVICAVLAPPPAAPAASAGAGAGAGASTVGPGTGRDDAAGTHAASTNTQPAAAAAAEAAAGGAAAAAAAAPAAAAAGSAPWRNPDWHSLYWKPLFAKYGGGGAGPDGGGAGAGSGASDGERVTGLLVHYGDCVLHVLEGDNNLLFALLRELRPSDAAVHGLVEIRVPCYILDLQERLFDSWDAAAVPPPPPSSARRRLTRADLAGAIPTRLGQDGTGGGFGGARGVVLGLGAGTAALGPSLLQGPGPGSGPGSLFAGGGGGFLGAEEEEEGLELDPDAVAAAEQESAAKRLVGRIQQLELFIKFVGPKVAALADQAARAQALSGLAEFETTTPPRSVVAALATDEMAPALPDFIDAYDADYRRYLSLLAAVEQRREQAAAAAAAAGGGGGGKEAAAAVLAGLGGLLSDIRHLGRYYDDHVNRDLQEALAARAEARRQSGSGEVVRRLARGMRLKVQ</sequence>
<name>A0A835STR8_CHLIN</name>
<feature type="chain" id="PRO_5032281256" evidence="2">
    <location>
        <begin position="24"/>
        <end position="613"/>
    </location>
</feature>
<proteinExistence type="predicted"/>
<dbReference type="OrthoDB" id="548795at2759"/>
<evidence type="ECO:0000313" key="4">
    <source>
        <dbReference type="Proteomes" id="UP000650467"/>
    </source>
</evidence>
<dbReference type="InterPro" id="IPR055308">
    <property type="entry name" value="TEX47-like"/>
</dbReference>
<protein>
    <submittedName>
        <fullName evidence="3">Uncharacterized protein</fullName>
    </submittedName>
</protein>
<dbReference type="EMBL" id="JAEHOC010000020">
    <property type="protein sequence ID" value="KAG2432968.1"/>
    <property type="molecule type" value="Genomic_DNA"/>
</dbReference>
<reference evidence="3" key="1">
    <citation type="journal article" date="2020" name="bioRxiv">
        <title>Comparative genomics of Chlamydomonas.</title>
        <authorList>
            <person name="Craig R.J."/>
            <person name="Hasan A.R."/>
            <person name="Ness R.W."/>
            <person name="Keightley P.D."/>
        </authorList>
    </citation>
    <scope>NUCLEOTIDE SEQUENCE</scope>
    <source>
        <strain evidence="3">SAG 7.73</strain>
    </source>
</reference>
<keyword evidence="2" id="KW-0732">Signal</keyword>
<feature type="compositionally biased region" description="Low complexity" evidence="1">
    <location>
        <begin position="94"/>
        <end position="116"/>
    </location>
</feature>
<dbReference type="PANTHER" id="PTHR34035:SF1">
    <property type="entry name" value="TESTIS-EXPRESSED PROTEIN 47"/>
    <property type="match status" value="1"/>
</dbReference>
<feature type="region of interest" description="Disordered" evidence="1">
    <location>
        <begin position="172"/>
        <end position="203"/>
    </location>
</feature>
<evidence type="ECO:0000256" key="2">
    <source>
        <dbReference type="SAM" id="SignalP"/>
    </source>
</evidence>
<dbReference type="Pfam" id="PF24787">
    <property type="entry name" value="TEX47"/>
    <property type="match status" value="1"/>
</dbReference>
<feature type="region of interest" description="Disordered" evidence="1">
    <location>
        <begin position="85"/>
        <end position="116"/>
    </location>
</feature>
<accession>A0A835STR8</accession>
<dbReference type="Proteomes" id="UP000650467">
    <property type="component" value="Unassembled WGS sequence"/>
</dbReference>
<dbReference type="AlphaFoldDB" id="A0A835STR8"/>
<feature type="compositionally biased region" description="Low complexity" evidence="1">
    <location>
        <begin position="31"/>
        <end position="69"/>
    </location>
</feature>
<gene>
    <name evidence="3" type="ORF">HXX76_008696</name>
</gene>
<comment type="caution">
    <text evidence="3">The sequence shown here is derived from an EMBL/GenBank/DDBJ whole genome shotgun (WGS) entry which is preliminary data.</text>
</comment>
<keyword evidence="4" id="KW-1185">Reference proteome</keyword>
<organism evidence="3 4">
    <name type="scientific">Chlamydomonas incerta</name>
    <dbReference type="NCBI Taxonomy" id="51695"/>
    <lineage>
        <taxon>Eukaryota</taxon>
        <taxon>Viridiplantae</taxon>
        <taxon>Chlorophyta</taxon>
        <taxon>core chlorophytes</taxon>
        <taxon>Chlorophyceae</taxon>
        <taxon>CS clade</taxon>
        <taxon>Chlamydomonadales</taxon>
        <taxon>Chlamydomonadaceae</taxon>
        <taxon>Chlamydomonas</taxon>
    </lineage>
</organism>